<feature type="region of interest" description="Disordered" evidence="1">
    <location>
        <begin position="254"/>
        <end position="274"/>
    </location>
</feature>
<dbReference type="GeneID" id="17281884"/>
<dbReference type="RefSeq" id="XP_005789043.1">
    <property type="nucleotide sequence ID" value="XM_005788986.1"/>
</dbReference>
<evidence type="ECO:0000256" key="1">
    <source>
        <dbReference type="SAM" id="MobiDB-lite"/>
    </source>
</evidence>
<feature type="compositionally biased region" description="Gly residues" evidence="1">
    <location>
        <begin position="261"/>
        <end position="273"/>
    </location>
</feature>
<reference evidence="3" key="1">
    <citation type="journal article" date="2013" name="Nature">
        <title>Pan genome of the phytoplankton Emiliania underpins its global distribution.</title>
        <authorList>
            <person name="Read B.A."/>
            <person name="Kegel J."/>
            <person name="Klute M.J."/>
            <person name="Kuo A."/>
            <person name="Lefebvre S.C."/>
            <person name="Maumus F."/>
            <person name="Mayer C."/>
            <person name="Miller J."/>
            <person name="Monier A."/>
            <person name="Salamov A."/>
            <person name="Young J."/>
            <person name="Aguilar M."/>
            <person name="Claverie J.M."/>
            <person name="Frickenhaus S."/>
            <person name="Gonzalez K."/>
            <person name="Herman E.K."/>
            <person name="Lin Y.C."/>
            <person name="Napier J."/>
            <person name="Ogata H."/>
            <person name="Sarno A.F."/>
            <person name="Shmutz J."/>
            <person name="Schroeder D."/>
            <person name="de Vargas C."/>
            <person name="Verret F."/>
            <person name="von Dassow P."/>
            <person name="Valentin K."/>
            <person name="Van de Peer Y."/>
            <person name="Wheeler G."/>
            <person name="Dacks J.B."/>
            <person name="Delwiche C.F."/>
            <person name="Dyhrman S.T."/>
            <person name="Glockner G."/>
            <person name="John U."/>
            <person name="Richards T."/>
            <person name="Worden A.Z."/>
            <person name="Zhang X."/>
            <person name="Grigoriev I.V."/>
            <person name="Allen A.E."/>
            <person name="Bidle K."/>
            <person name="Borodovsky M."/>
            <person name="Bowler C."/>
            <person name="Brownlee C."/>
            <person name="Cock J.M."/>
            <person name="Elias M."/>
            <person name="Gladyshev V.N."/>
            <person name="Groth M."/>
            <person name="Guda C."/>
            <person name="Hadaegh A."/>
            <person name="Iglesias-Rodriguez M.D."/>
            <person name="Jenkins J."/>
            <person name="Jones B.M."/>
            <person name="Lawson T."/>
            <person name="Leese F."/>
            <person name="Lindquist E."/>
            <person name="Lobanov A."/>
            <person name="Lomsadze A."/>
            <person name="Malik S.B."/>
            <person name="Marsh M.E."/>
            <person name="Mackinder L."/>
            <person name="Mock T."/>
            <person name="Mueller-Roeber B."/>
            <person name="Pagarete A."/>
            <person name="Parker M."/>
            <person name="Probert I."/>
            <person name="Quesneville H."/>
            <person name="Raines C."/>
            <person name="Rensing S.A."/>
            <person name="Riano-Pachon D.M."/>
            <person name="Richier S."/>
            <person name="Rokitta S."/>
            <person name="Shiraiwa Y."/>
            <person name="Soanes D.M."/>
            <person name="van der Giezen M."/>
            <person name="Wahlund T.M."/>
            <person name="Williams B."/>
            <person name="Wilson W."/>
            <person name="Wolfe G."/>
            <person name="Wurch L.L."/>
        </authorList>
    </citation>
    <scope>NUCLEOTIDE SEQUENCE</scope>
</reference>
<sequence>MLLSSTGGSTSPPLTADALCSPPRGWPGCFKQRALSSFVGAGVLRGRRCRLTARPPHKLTAEAAAAGVRLSADDSCANAAAVHAALGLPVVKGYAVFELRDRPGVFAAARRHWNAAAASGAWVDLTPRAEELASMVLVESELVAHGSGEPEGRWRPEGAKRPLSSLSLLEVRRAWEELEGSADFRADVSLLRTDQQLRTYLLELHEEDSEKLRLIQLHAAAAEEREAELHCSMATVWRSSKGVKHGRIRLRLQPRAATPSGEGGEGGEGGLRGEGLPKFELEAQAWSTLYDEGDVDAAFFAPLDEDDALVDDEGAAQLRCAGVWESSPYGFTLVLRSVEEVGPAGARALLPLREAELRRTLDRDLFGTMDFDERKATVGVGERRERRLVFTM</sequence>
<dbReference type="KEGG" id="ehx:EMIHUDRAFT_455008"/>
<keyword evidence="3" id="KW-1185">Reference proteome</keyword>
<evidence type="ECO:0000313" key="2">
    <source>
        <dbReference type="EnsemblProtists" id="EOD36614"/>
    </source>
</evidence>
<dbReference type="HOGENOM" id="CLU_704822_0_0_1"/>
<evidence type="ECO:0000313" key="3">
    <source>
        <dbReference type="Proteomes" id="UP000013827"/>
    </source>
</evidence>
<accession>A0A0D3KLH9</accession>
<dbReference type="Proteomes" id="UP000013827">
    <property type="component" value="Unassembled WGS sequence"/>
</dbReference>
<protein>
    <submittedName>
        <fullName evidence="2">Uncharacterized protein</fullName>
    </submittedName>
</protein>
<name>A0A0D3KLH9_EMIH1</name>
<dbReference type="AlphaFoldDB" id="A0A0D3KLH9"/>
<proteinExistence type="predicted"/>
<dbReference type="PaxDb" id="2903-EOD36614"/>
<dbReference type="EnsemblProtists" id="EOD36614">
    <property type="protein sequence ID" value="EOD36614"/>
    <property type="gene ID" value="EMIHUDRAFT_455008"/>
</dbReference>
<reference evidence="2" key="2">
    <citation type="submission" date="2024-10" db="UniProtKB">
        <authorList>
            <consortium name="EnsemblProtists"/>
        </authorList>
    </citation>
    <scope>IDENTIFICATION</scope>
</reference>
<organism evidence="2 3">
    <name type="scientific">Emiliania huxleyi (strain CCMP1516)</name>
    <dbReference type="NCBI Taxonomy" id="280463"/>
    <lineage>
        <taxon>Eukaryota</taxon>
        <taxon>Haptista</taxon>
        <taxon>Haptophyta</taxon>
        <taxon>Prymnesiophyceae</taxon>
        <taxon>Isochrysidales</taxon>
        <taxon>Noelaerhabdaceae</taxon>
        <taxon>Emiliania</taxon>
    </lineage>
</organism>